<dbReference type="GeneID" id="98050053"/>
<evidence type="ECO:0000256" key="1">
    <source>
        <dbReference type="ARBA" id="ARBA00008814"/>
    </source>
</evidence>
<evidence type="ECO:0000256" key="2">
    <source>
        <dbReference type="SAM" id="SignalP"/>
    </source>
</evidence>
<evidence type="ECO:0000259" key="3">
    <source>
        <dbReference type="PROSITE" id="PS50983"/>
    </source>
</evidence>
<dbReference type="EMBL" id="JACCCZ010000001">
    <property type="protein sequence ID" value="NYF99929.1"/>
    <property type="molecule type" value="Genomic_DNA"/>
</dbReference>
<accession>A0A852VVD3</accession>
<feature type="signal peptide" evidence="2">
    <location>
        <begin position="1"/>
        <end position="29"/>
    </location>
</feature>
<sequence length="350" mass="37174">MTRPLRLSAVLAAGVVVLAACSAPAPAPAAAGDPAGTVTVQNCGAPAQFPAPAQRLFVNDGNMISMVLALGAQDRVTAVSSMQRDADTLRRHYGAAVDGLAQAAPEYPTLETVLARDPDVMVAGWNYGYGEAKNLTPARLREQGITPYVLTESCRQADGQSARGIVDPWTALRDDLQNLGTITGHTADADRVVADLDTRLDALGKAPRAATPPTVFLFDSGTDTPFSSGRFGAPQAIIEAAGARNALSDVDDTWTTVSWERVATAQPAAFLFVDYPPQTFAEKVAILKSRPDTRDLPAVRENRFLNLPYALWTSGPLNIDAAEQVRAALERWNLVPASGLTPRSDDVPRS</sequence>
<reference evidence="4 5" key="1">
    <citation type="submission" date="2020-07" db="EMBL/GenBank/DDBJ databases">
        <title>Sequencing the genomes of 1000 actinobacteria strains.</title>
        <authorList>
            <person name="Klenk H.-P."/>
        </authorList>
    </citation>
    <scope>NUCLEOTIDE SEQUENCE [LARGE SCALE GENOMIC DNA]</scope>
    <source>
        <strain evidence="4 5">DSM 44749</strain>
    </source>
</reference>
<dbReference type="PROSITE" id="PS51257">
    <property type="entry name" value="PROKAR_LIPOPROTEIN"/>
    <property type="match status" value="1"/>
</dbReference>
<dbReference type="InterPro" id="IPR050902">
    <property type="entry name" value="ABC_Transporter_SBP"/>
</dbReference>
<gene>
    <name evidence="4" type="ORF">HDA37_000215</name>
</gene>
<organism evidence="4 5">
    <name type="scientific">Pseudonocardia alni</name>
    <name type="common">Amycolata alni</name>
    <dbReference type="NCBI Taxonomy" id="33907"/>
    <lineage>
        <taxon>Bacteria</taxon>
        <taxon>Bacillati</taxon>
        <taxon>Actinomycetota</taxon>
        <taxon>Actinomycetes</taxon>
        <taxon>Pseudonocardiales</taxon>
        <taxon>Pseudonocardiaceae</taxon>
        <taxon>Pseudonocardia</taxon>
    </lineage>
</organism>
<comment type="caution">
    <text evidence="4">The sequence shown here is derived from an EMBL/GenBank/DDBJ whole genome shotgun (WGS) entry which is preliminary data.</text>
</comment>
<keyword evidence="5" id="KW-1185">Reference proteome</keyword>
<dbReference type="PROSITE" id="PS50983">
    <property type="entry name" value="FE_B12_PBP"/>
    <property type="match status" value="1"/>
</dbReference>
<feature type="domain" description="Fe/B12 periplasmic-binding" evidence="3">
    <location>
        <begin position="55"/>
        <end position="333"/>
    </location>
</feature>
<dbReference type="Gene3D" id="3.40.50.1980">
    <property type="entry name" value="Nitrogenase molybdenum iron protein domain"/>
    <property type="match status" value="2"/>
</dbReference>
<feature type="chain" id="PRO_5033043038" evidence="2">
    <location>
        <begin position="30"/>
        <end position="350"/>
    </location>
</feature>
<dbReference type="PANTHER" id="PTHR30535:SF7">
    <property type="entry name" value="IRON(III) DICITRATE-BINDING PROTEIN"/>
    <property type="match status" value="1"/>
</dbReference>
<proteinExistence type="inferred from homology"/>
<dbReference type="InterPro" id="IPR002491">
    <property type="entry name" value="ABC_transptr_periplasmic_BD"/>
</dbReference>
<dbReference type="Pfam" id="PF01497">
    <property type="entry name" value="Peripla_BP_2"/>
    <property type="match status" value="1"/>
</dbReference>
<comment type="similarity">
    <text evidence="1">Belongs to the bacterial solute-binding protein 8 family.</text>
</comment>
<dbReference type="Proteomes" id="UP000549695">
    <property type="component" value="Unassembled WGS sequence"/>
</dbReference>
<name>A0A852VVD3_PSEA5</name>
<keyword evidence="2" id="KW-0732">Signal</keyword>
<dbReference type="PANTHER" id="PTHR30535">
    <property type="entry name" value="VITAMIN B12-BINDING PROTEIN"/>
    <property type="match status" value="1"/>
</dbReference>
<dbReference type="AlphaFoldDB" id="A0A852VVD3"/>
<dbReference type="RefSeq" id="WP_253068658.1">
    <property type="nucleotide sequence ID" value="NZ_BAAAJZ010000011.1"/>
</dbReference>
<protein>
    <submittedName>
        <fullName evidence="4">Iron complex transport system substrate-binding protein</fullName>
    </submittedName>
</protein>
<dbReference type="SUPFAM" id="SSF53807">
    <property type="entry name" value="Helical backbone' metal receptor"/>
    <property type="match status" value="1"/>
</dbReference>
<evidence type="ECO:0000313" key="5">
    <source>
        <dbReference type="Proteomes" id="UP000549695"/>
    </source>
</evidence>
<evidence type="ECO:0000313" key="4">
    <source>
        <dbReference type="EMBL" id="NYF99929.1"/>
    </source>
</evidence>